<protein>
    <submittedName>
        <fullName evidence="5">Large subunit ribosomal protein LP1</fullName>
    </submittedName>
</protein>
<keyword evidence="7" id="KW-1185">Reference proteome</keyword>
<gene>
    <name evidence="6" type="ORF">BLNAU_1481</name>
    <name evidence="5" type="ORF">BLNAU_17651</name>
</gene>
<feature type="region of interest" description="Disordered" evidence="4">
    <location>
        <begin position="79"/>
        <end position="114"/>
    </location>
</feature>
<dbReference type="InterPro" id="IPR038716">
    <property type="entry name" value="P1/P2_N_sf"/>
</dbReference>
<dbReference type="CDD" id="cd05831">
    <property type="entry name" value="Ribosomal_P1"/>
    <property type="match status" value="1"/>
</dbReference>
<sequence length="114" mass="11910">MASKEELACVYAALILYDEKLPITAENIESITKAANVKVPNYLPMLFAKMLEGKNIEDLLFQGGAVAAPVAVAAAAGGAAAAPAADDKKGKKEEKKKEESSDDGMDGGMFDLFG</sequence>
<dbReference type="GO" id="GO:0005840">
    <property type="term" value="C:ribosome"/>
    <property type="evidence" value="ECO:0007669"/>
    <property type="project" value="UniProtKB-KW"/>
</dbReference>
<evidence type="ECO:0000256" key="3">
    <source>
        <dbReference type="ARBA" id="ARBA00023274"/>
    </source>
</evidence>
<organism evidence="5 7">
    <name type="scientific">Blattamonas nauphoetae</name>
    <dbReference type="NCBI Taxonomy" id="2049346"/>
    <lineage>
        <taxon>Eukaryota</taxon>
        <taxon>Metamonada</taxon>
        <taxon>Preaxostyla</taxon>
        <taxon>Oxymonadida</taxon>
        <taxon>Blattamonas</taxon>
    </lineage>
</organism>
<name>A0ABQ9X6K4_9EUKA</name>
<evidence type="ECO:0000256" key="4">
    <source>
        <dbReference type="SAM" id="MobiDB-lite"/>
    </source>
</evidence>
<accession>A0ABQ9X6K4</accession>
<dbReference type="EMBL" id="JARBJD010000006">
    <property type="protein sequence ID" value="KAK2963439.1"/>
    <property type="molecule type" value="Genomic_DNA"/>
</dbReference>
<comment type="similarity">
    <text evidence="1">Belongs to the eukaryotic ribosomal protein P1/P2 family.</text>
</comment>
<dbReference type="InterPro" id="IPR027534">
    <property type="entry name" value="Ribosomal_P1/P2"/>
</dbReference>
<feature type="compositionally biased region" description="Basic and acidic residues" evidence="4">
    <location>
        <begin position="85"/>
        <end position="99"/>
    </location>
</feature>
<dbReference type="HAMAP" id="MF_01478">
    <property type="entry name" value="Ribosomal_L12_arch"/>
    <property type="match status" value="1"/>
</dbReference>
<dbReference type="PANTHER" id="PTHR45696:SF10">
    <property type="entry name" value="LARGE RIBOSOMAL SUBUNIT PROTEIN P1"/>
    <property type="match status" value="1"/>
</dbReference>
<comment type="caution">
    <text evidence="5">The sequence shown here is derived from an EMBL/GenBank/DDBJ whole genome shotgun (WGS) entry which is preliminary data.</text>
</comment>
<evidence type="ECO:0000256" key="1">
    <source>
        <dbReference type="ARBA" id="ARBA00005436"/>
    </source>
</evidence>
<dbReference type="PANTHER" id="PTHR45696">
    <property type="entry name" value="60S ACIDIC RIBOSOMAL PROTEIN P1"/>
    <property type="match status" value="1"/>
</dbReference>
<evidence type="ECO:0000313" key="6">
    <source>
        <dbReference type="EMBL" id="KAK2963439.1"/>
    </source>
</evidence>
<keyword evidence="3" id="KW-0687">Ribonucleoprotein</keyword>
<dbReference type="EMBL" id="JARBJD010000202">
    <property type="protein sequence ID" value="KAK2947405.1"/>
    <property type="molecule type" value="Genomic_DNA"/>
</dbReference>
<keyword evidence="2 5" id="KW-0689">Ribosomal protein</keyword>
<dbReference type="Gene3D" id="1.10.10.1410">
    <property type="match status" value="1"/>
</dbReference>
<dbReference type="Pfam" id="PF00428">
    <property type="entry name" value="Ribosomal_60s"/>
    <property type="match status" value="1"/>
</dbReference>
<evidence type="ECO:0000313" key="7">
    <source>
        <dbReference type="Proteomes" id="UP001281761"/>
    </source>
</evidence>
<reference evidence="5 7" key="1">
    <citation type="journal article" date="2022" name="bioRxiv">
        <title>Genomics of Preaxostyla Flagellates Illuminates Evolutionary Transitions and the Path Towards Mitochondrial Loss.</title>
        <authorList>
            <person name="Novak L.V.F."/>
            <person name="Treitli S.C."/>
            <person name="Pyrih J."/>
            <person name="Halakuc P."/>
            <person name="Pipaliya S.V."/>
            <person name="Vacek V."/>
            <person name="Brzon O."/>
            <person name="Soukal P."/>
            <person name="Eme L."/>
            <person name="Dacks J.B."/>
            <person name="Karnkowska A."/>
            <person name="Elias M."/>
            <person name="Hampl V."/>
        </authorList>
    </citation>
    <scope>NUCLEOTIDE SEQUENCE [LARGE SCALE GENOMIC DNA]</scope>
    <source>
        <strain evidence="5">NAU3</strain>
        <tissue evidence="5">Gut</tissue>
    </source>
</reference>
<dbReference type="Proteomes" id="UP001281761">
    <property type="component" value="Unassembled WGS sequence"/>
</dbReference>
<evidence type="ECO:0000256" key="2">
    <source>
        <dbReference type="ARBA" id="ARBA00022980"/>
    </source>
</evidence>
<evidence type="ECO:0000313" key="5">
    <source>
        <dbReference type="EMBL" id="KAK2947405.1"/>
    </source>
</evidence>
<proteinExistence type="inferred from homology"/>